<dbReference type="OrthoDB" id="5424209at2759"/>
<proteinExistence type="predicted"/>
<accession>W6R010</accession>
<keyword evidence="3" id="KW-1185">Reference proteome</keyword>
<dbReference type="Proteomes" id="UP000030686">
    <property type="component" value="Unassembled WGS sequence"/>
</dbReference>
<protein>
    <submittedName>
        <fullName evidence="2">Genomic scaffold, ProqFM164S04</fullName>
    </submittedName>
</protein>
<evidence type="ECO:0000313" key="2">
    <source>
        <dbReference type="EMBL" id="CDM35152.1"/>
    </source>
</evidence>
<feature type="region of interest" description="Disordered" evidence="1">
    <location>
        <begin position="28"/>
        <end position="50"/>
    </location>
</feature>
<evidence type="ECO:0000313" key="3">
    <source>
        <dbReference type="Proteomes" id="UP000030686"/>
    </source>
</evidence>
<dbReference type="EMBL" id="HG792018">
    <property type="protein sequence ID" value="CDM35152.1"/>
    <property type="molecule type" value="Genomic_DNA"/>
</dbReference>
<dbReference type="AlphaFoldDB" id="W6R010"/>
<gene>
    <name evidence="2" type="ORF">PROQFM164_S04g000033</name>
</gene>
<evidence type="ECO:0000256" key="1">
    <source>
        <dbReference type="SAM" id="MobiDB-lite"/>
    </source>
</evidence>
<sequence length="50" mass="5834">MADPAPILWPSHHPRAITLLSPRKRRRYLRGSEESEGDMSLEQYMHSSEI</sequence>
<name>W6R010_PENRF</name>
<organism evidence="2 3">
    <name type="scientific">Penicillium roqueforti (strain FM164)</name>
    <dbReference type="NCBI Taxonomy" id="1365484"/>
    <lineage>
        <taxon>Eukaryota</taxon>
        <taxon>Fungi</taxon>
        <taxon>Dikarya</taxon>
        <taxon>Ascomycota</taxon>
        <taxon>Pezizomycotina</taxon>
        <taxon>Eurotiomycetes</taxon>
        <taxon>Eurotiomycetidae</taxon>
        <taxon>Eurotiales</taxon>
        <taxon>Aspergillaceae</taxon>
        <taxon>Penicillium</taxon>
    </lineage>
</organism>
<reference evidence="2" key="1">
    <citation type="journal article" date="2014" name="Nat. Commun.">
        <title>Multiple recent horizontal transfers of a large genomic region in cheese making fungi.</title>
        <authorList>
            <person name="Cheeseman K."/>
            <person name="Ropars J."/>
            <person name="Renault P."/>
            <person name="Dupont J."/>
            <person name="Gouzy J."/>
            <person name="Branca A."/>
            <person name="Abraham A.L."/>
            <person name="Ceppi M."/>
            <person name="Conseiller E."/>
            <person name="Debuchy R."/>
            <person name="Malagnac F."/>
            <person name="Goarin A."/>
            <person name="Silar P."/>
            <person name="Lacoste S."/>
            <person name="Sallet E."/>
            <person name="Bensimon A."/>
            <person name="Giraud T."/>
            <person name="Brygoo Y."/>
        </authorList>
    </citation>
    <scope>NUCLEOTIDE SEQUENCE [LARGE SCALE GENOMIC DNA]</scope>
    <source>
        <strain evidence="2">FM164</strain>
    </source>
</reference>